<gene>
    <name evidence="1" type="ORF">I3517_04370</name>
</gene>
<dbReference type="Proteomes" id="UP000627573">
    <property type="component" value="Unassembled WGS sequence"/>
</dbReference>
<proteinExistence type="predicted"/>
<accession>A0A8I0ZRI8</accession>
<dbReference type="RefSeq" id="WP_197940547.1">
    <property type="nucleotide sequence ID" value="NZ_JAECSB010000021.1"/>
</dbReference>
<organism evidence="1 2">
    <name type="scientific">Rhodococcus erythropolis</name>
    <name type="common">Arthrobacter picolinophilus</name>
    <dbReference type="NCBI Taxonomy" id="1833"/>
    <lineage>
        <taxon>Bacteria</taxon>
        <taxon>Bacillati</taxon>
        <taxon>Actinomycetota</taxon>
        <taxon>Actinomycetes</taxon>
        <taxon>Mycobacteriales</taxon>
        <taxon>Nocardiaceae</taxon>
        <taxon>Rhodococcus</taxon>
        <taxon>Rhodococcus erythropolis group</taxon>
    </lineage>
</organism>
<comment type="caution">
    <text evidence="1">The sequence shown here is derived from an EMBL/GenBank/DDBJ whole genome shotgun (WGS) entry which is preliminary data.</text>
</comment>
<name>A0A8I0ZRI8_RHOER</name>
<keyword evidence="2" id="KW-1185">Reference proteome</keyword>
<evidence type="ECO:0000313" key="1">
    <source>
        <dbReference type="EMBL" id="MBH5141848.1"/>
    </source>
</evidence>
<dbReference type="AlphaFoldDB" id="A0A8I0ZRI8"/>
<dbReference type="EMBL" id="JAECSB010000021">
    <property type="protein sequence ID" value="MBH5141848.1"/>
    <property type="molecule type" value="Genomic_DNA"/>
</dbReference>
<reference evidence="1 2" key="1">
    <citation type="submission" date="2020-12" db="EMBL/GenBank/DDBJ databases">
        <title>Draft genome sequence of furan degrading bacterial strain FUR100.</title>
        <authorList>
            <person name="Woiski C."/>
        </authorList>
    </citation>
    <scope>NUCLEOTIDE SEQUENCE [LARGE SCALE GENOMIC DNA]</scope>
    <source>
        <strain evidence="1 2">FUR100</strain>
    </source>
</reference>
<sequence>MSEADLLAQGITPAGEPVDGCIRYSIGNYGATVEIFTIDGKIVGANSTSTSSGITSASSEQDIRTAYPEATFTSTPNFRSPQNTDLLVSDPNHPDRYLAFSIGADGFNHYEIWSGTKEFVTEPFLMCTNAGNSVAAATSSAVSTTRSPTSAGAITFGGYGNIVTGTVESELASHGIDETNMRTVGGDCTVYYDGTTAAINVKNDAVVGAVGSRAIYGVGTGSTPAQVRNVFSGDVIEQVNDLGPVLVVSQPSKPTMYLGFQFENAKIGALSDSDTVTQVRGGTKKFVATPLGGC</sequence>
<evidence type="ECO:0000313" key="2">
    <source>
        <dbReference type="Proteomes" id="UP000627573"/>
    </source>
</evidence>
<protein>
    <submittedName>
        <fullName evidence="1">Uncharacterized protein</fullName>
    </submittedName>
</protein>